<dbReference type="KEGG" id="kphy:AOZ06_29205"/>
<evidence type="ECO:0000259" key="2">
    <source>
        <dbReference type="Pfam" id="PF20305"/>
    </source>
</evidence>
<keyword evidence="1" id="KW-0812">Transmembrane</keyword>
<evidence type="ECO:0000256" key="1">
    <source>
        <dbReference type="SAM" id="Phobius"/>
    </source>
</evidence>
<dbReference type="OrthoDB" id="9843081at2"/>
<organism evidence="3 4">
    <name type="scientific">Kibdelosporangium phytohabitans</name>
    <dbReference type="NCBI Taxonomy" id="860235"/>
    <lineage>
        <taxon>Bacteria</taxon>
        <taxon>Bacillati</taxon>
        <taxon>Actinomycetota</taxon>
        <taxon>Actinomycetes</taxon>
        <taxon>Pseudonocardiales</taxon>
        <taxon>Pseudonocardiaceae</taxon>
        <taxon>Kibdelosporangium</taxon>
    </lineage>
</organism>
<evidence type="ECO:0000313" key="3">
    <source>
        <dbReference type="EMBL" id="ALG10429.1"/>
    </source>
</evidence>
<dbReference type="AlphaFoldDB" id="A0A0N9I315"/>
<proteinExistence type="predicted"/>
<accession>A0A0N9I315</accession>
<keyword evidence="1" id="KW-1133">Transmembrane helix</keyword>
<dbReference type="EMBL" id="CP012752">
    <property type="protein sequence ID" value="ALG10429.1"/>
    <property type="molecule type" value="Genomic_DNA"/>
</dbReference>
<sequence>MKRRYLAIPILIAGLLASVAVLIVPADRVTMLVNLITGLAWPLALLIMALVFWPQLQDIATVIVTRVHGGAAFQLGGFSVGSLPEQAARIPSPGVTGPVSLENIALLHTSFIRPDKTREFDDGRTYYQFEVIVIAPDDVLRRVVSVRYELEKAWPEHLRVRTVADRATRFKLKELANGTSIVTARIDLRGQDQPLLLNRFIDLRPDGPRL</sequence>
<dbReference type="Pfam" id="PF20305">
    <property type="entry name" value="pYEATS"/>
    <property type="match status" value="1"/>
</dbReference>
<feature type="transmembrane region" description="Helical" evidence="1">
    <location>
        <begin position="32"/>
        <end position="53"/>
    </location>
</feature>
<evidence type="ECO:0000313" key="4">
    <source>
        <dbReference type="Proteomes" id="UP000063699"/>
    </source>
</evidence>
<gene>
    <name evidence="3" type="ORF">AOZ06_29205</name>
</gene>
<protein>
    <recommendedName>
        <fullName evidence="2">Prokaryotic YEATS domain-containing protein</fullName>
    </recommendedName>
</protein>
<feature type="domain" description="Prokaryotic YEATS" evidence="2">
    <location>
        <begin position="127"/>
        <end position="202"/>
    </location>
</feature>
<dbReference type="InterPro" id="IPR046888">
    <property type="entry name" value="pYEATS"/>
</dbReference>
<dbReference type="Proteomes" id="UP000063699">
    <property type="component" value="Chromosome"/>
</dbReference>
<name>A0A0N9I315_9PSEU</name>
<dbReference type="RefSeq" id="WP_054292332.1">
    <property type="nucleotide sequence ID" value="NZ_CP012752.1"/>
</dbReference>
<keyword evidence="1" id="KW-0472">Membrane</keyword>
<reference evidence="3 4" key="1">
    <citation type="submission" date="2015-07" db="EMBL/GenBank/DDBJ databases">
        <title>Genome sequencing of Kibdelosporangium phytohabitans.</title>
        <authorList>
            <person name="Qin S."/>
            <person name="Xing K."/>
        </authorList>
    </citation>
    <scope>NUCLEOTIDE SEQUENCE [LARGE SCALE GENOMIC DNA]</scope>
    <source>
        <strain evidence="3 4">KLBMP1111</strain>
    </source>
</reference>
<keyword evidence="4" id="KW-1185">Reference proteome</keyword>